<dbReference type="Pfam" id="PF13462">
    <property type="entry name" value="Thioredoxin_4"/>
    <property type="match status" value="1"/>
</dbReference>
<proteinExistence type="predicted"/>
<dbReference type="Proteomes" id="UP000655868">
    <property type="component" value="Unassembled WGS sequence"/>
</dbReference>
<sequence>MLGGIALVVIAIVVIGGVIWQNNRDKPRNEGYGTVNNAAVQVQIQDQGAVRLGRPDAAVTVDLFEDAMCPGCQQFEHLFGQEMAQAIDDGKLAIRYHMLDGLNQLSASGDYSTRAAAATRCVAETGNAIAYNKFHVALYADENKPEEKGKTDLSNEQLAQLAKDAGIADAGVQCVASGAKAQEAADGANRSREVMAAAGAKVTPTALLDGKIVDTAKADWIEKLG</sequence>
<dbReference type="InterPro" id="IPR012336">
    <property type="entry name" value="Thioredoxin-like_fold"/>
</dbReference>
<protein>
    <submittedName>
        <fullName evidence="2">Thioredoxin domain-containing protein</fullName>
    </submittedName>
</protein>
<gene>
    <name evidence="2" type="ORF">JGU71_05135</name>
</gene>
<evidence type="ECO:0000259" key="1">
    <source>
        <dbReference type="Pfam" id="PF13462"/>
    </source>
</evidence>
<name>A0A934NN70_9NOCA</name>
<dbReference type="SUPFAM" id="SSF52833">
    <property type="entry name" value="Thioredoxin-like"/>
    <property type="match status" value="1"/>
</dbReference>
<dbReference type="Gene3D" id="3.40.30.10">
    <property type="entry name" value="Glutaredoxin"/>
    <property type="match status" value="1"/>
</dbReference>
<evidence type="ECO:0000313" key="3">
    <source>
        <dbReference type="Proteomes" id="UP000655868"/>
    </source>
</evidence>
<organism evidence="2 3">
    <name type="scientific">Antrihabitans stalagmiti</name>
    <dbReference type="NCBI Taxonomy" id="2799499"/>
    <lineage>
        <taxon>Bacteria</taxon>
        <taxon>Bacillati</taxon>
        <taxon>Actinomycetota</taxon>
        <taxon>Actinomycetes</taxon>
        <taxon>Mycobacteriales</taxon>
        <taxon>Nocardiaceae</taxon>
        <taxon>Antrihabitans</taxon>
    </lineage>
</organism>
<accession>A0A934NN70</accession>
<comment type="caution">
    <text evidence="2">The sequence shown here is derived from an EMBL/GenBank/DDBJ whole genome shotgun (WGS) entry which is preliminary data.</text>
</comment>
<keyword evidence="3" id="KW-1185">Reference proteome</keyword>
<dbReference type="AlphaFoldDB" id="A0A934NN70"/>
<reference evidence="2" key="1">
    <citation type="submission" date="2020-12" db="EMBL/GenBank/DDBJ databases">
        <title>Antrihabitans popcorni sp. nov. and Antrihabitans auranticaus sp. nov., isolated from a larva cave.</title>
        <authorList>
            <person name="Lee S.D."/>
            <person name="Kim I.S."/>
        </authorList>
    </citation>
    <scope>NUCLEOTIDE SEQUENCE</scope>
    <source>
        <strain evidence="2">YC3-6</strain>
    </source>
</reference>
<dbReference type="EMBL" id="JAEMNV010000002">
    <property type="protein sequence ID" value="MBJ8338262.1"/>
    <property type="molecule type" value="Genomic_DNA"/>
</dbReference>
<feature type="domain" description="Thioredoxin-like fold" evidence="1">
    <location>
        <begin position="48"/>
        <end position="217"/>
    </location>
</feature>
<evidence type="ECO:0000313" key="2">
    <source>
        <dbReference type="EMBL" id="MBJ8338262.1"/>
    </source>
</evidence>
<dbReference type="InterPro" id="IPR036249">
    <property type="entry name" value="Thioredoxin-like_sf"/>
</dbReference>